<comment type="caution">
    <text evidence="1">The sequence shown here is derived from an EMBL/GenBank/DDBJ whole genome shotgun (WGS) entry which is preliminary data.</text>
</comment>
<evidence type="ECO:0008006" key="3">
    <source>
        <dbReference type="Google" id="ProtNLM"/>
    </source>
</evidence>
<dbReference type="EMBL" id="MEHK01000001">
    <property type="protein sequence ID" value="OEJ35793.1"/>
    <property type="molecule type" value="Genomic_DNA"/>
</dbReference>
<evidence type="ECO:0000313" key="1">
    <source>
        <dbReference type="EMBL" id="OEJ35793.1"/>
    </source>
</evidence>
<reference evidence="1 2" key="1">
    <citation type="submission" date="2016-08" db="EMBL/GenBank/DDBJ databases">
        <title>The complete genome of Streptomyces subrutilus 10-1-1.</title>
        <authorList>
            <person name="Chen X."/>
        </authorList>
    </citation>
    <scope>NUCLEOTIDE SEQUENCE [LARGE SCALE GENOMIC DNA]</scope>
    <source>
        <strain evidence="1 2">10-1-1</strain>
    </source>
</reference>
<accession>A0A1E5Q240</accession>
<protein>
    <recommendedName>
        <fullName evidence="3">Secreted protein</fullName>
    </recommendedName>
</protein>
<sequence length="254" mass="26845">MPAEAQPQSPARPFNRRKAAVIAGATALAVLAGGAVWAVVAVQGADRTATTRYWTAEGVHPAKPETPAPVPPNDLSGKLLPVPTSYALGPDLDGDGNNFFVSGESAVKGFKDSRKGLSSTERKKRDEALAELKLKGLAGRSYTKGGGQMVLEVRIMQADAQALGKFSEITKKLFEITGDDRDAPKVDGFPDAKCSLFAVGEEKEEKIDSLDCVAVQGDVLVNFRAYGPKPFSGADAAAFFKNQLTHLKSPGESV</sequence>
<keyword evidence="2" id="KW-1185">Reference proteome</keyword>
<dbReference type="STRING" id="36818.BGK67_18285"/>
<dbReference type="Proteomes" id="UP000095705">
    <property type="component" value="Unassembled WGS sequence"/>
</dbReference>
<dbReference type="OrthoDB" id="3853749at2"/>
<name>A0A1E5Q240_9ACTN</name>
<evidence type="ECO:0000313" key="2">
    <source>
        <dbReference type="Proteomes" id="UP000095705"/>
    </source>
</evidence>
<dbReference type="AlphaFoldDB" id="A0A1E5Q240"/>
<organism evidence="1 2">
    <name type="scientific">Streptomyces subrutilus</name>
    <dbReference type="NCBI Taxonomy" id="36818"/>
    <lineage>
        <taxon>Bacteria</taxon>
        <taxon>Bacillati</taxon>
        <taxon>Actinomycetota</taxon>
        <taxon>Actinomycetes</taxon>
        <taxon>Kitasatosporales</taxon>
        <taxon>Streptomycetaceae</taxon>
        <taxon>Streptomyces</taxon>
    </lineage>
</organism>
<gene>
    <name evidence="1" type="ORF">BGK67_18285</name>
</gene>
<proteinExistence type="predicted"/>